<dbReference type="InterPro" id="IPR036093">
    <property type="entry name" value="NAC_dom_sf"/>
</dbReference>
<evidence type="ECO:0000313" key="7">
    <source>
        <dbReference type="EMBL" id="KAH7422890.1"/>
    </source>
</evidence>
<evidence type="ECO:0000256" key="4">
    <source>
        <dbReference type="ARBA" id="ARBA00023242"/>
    </source>
</evidence>
<dbReference type="AlphaFoldDB" id="A0A8T2TKD2"/>
<proteinExistence type="predicted"/>
<sequence length="420" mass="46784">MDCEECPVSSADIGEGGSGASWLPPGFRFHPTDEELVTFYLVNKIADPNFCDLAISEADLNKCEPWELPGKAKMGEKEWYFFSLKDRKYPTGVRTNRATQAGYWKATGKDKEVMSTQASAGQVNKGKLVGMKKTLVFYNGRAPRGTKSNWVMHEYRAEDALKHSFKFKTSKDEWVLCRVFHKSANGKKMTLMDLKFASTLMADDASNYKKAFDTRIAKLAATLPPLTEIPWNTSANGGSMACSYVSEQNTALSRGARLLPTCTQPGVYTSAQPLPFTTTTATERRRCLASKDSISASPLTDLSQRQAPQANSVKTEPWDTSYLLQDLYRQIQIQNQNGAMEMALSAWPSTNNVNIQCGRPSQESSGSSLEFTSTPMPSSTASTTMKNDNYHNNNEVNHVQHFLPLLPSELESFWLYNCDR</sequence>
<dbReference type="OrthoDB" id="1424968at2759"/>
<dbReference type="Pfam" id="PF02365">
    <property type="entry name" value="NAM"/>
    <property type="match status" value="1"/>
</dbReference>
<dbReference type="GO" id="GO:0006355">
    <property type="term" value="P:regulation of DNA-templated transcription"/>
    <property type="evidence" value="ECO:0007669"/>
    <property type="project" value="InterPro"/>
</dbReference>
<keyword evidence="8" id="KW-1185">Reference proteome</keyword>
<dbReference type="PROSITE" id="PS51005">
    <property type="entry name" value="NAC"/>
    <property type="match status" value="1"/>
</dbReference>
<evidence type="ECO:0000256" key="1">
    <source>
        <dbReference type="ARBA" id="ARBA00023015"/>
    </source>
</evidence>
<accession>A0A8T2TKD2</accession>
<organism evidence="7 8">
    <name type="scientific">Ceratopteris richardii</name>
    <name type="common">Triangle waterfern</name>
    <dbReference type="NCBI Taxonomy" id="49495"/>
    <lineage>
        <taxon>Eukaryota</taxon>
        <taxon>Viridiplantae</taxon>
        <taxon>Streptophyta</taxon>
        <taxon>Embryophyta</taxon>
        <taxon>Tracheophyta</taxon>
        <taxon>Polypodiopsida</taxon>
        <taxon>Polypodiidae</taxon>
        <taxon>Polypodiales</taxon>
        <taxon>Pteridineae</taxon>
        <taxon>Pteridaceae</taxon>
        <taxon>Parkerioideae</taxon>
        <taxon>Ceratopteris</taxon>
    </lineage>
</organism>
<feature type="region of interest" description="Disordered" evidence="5">
    <location>
        <begin position="359"/>
        <end position="382"/>
    </location>
</feature>
<dbReference type="Gene3D" id="2.170.150.80">
    <property type="entry name" value="NAC domain"/>
    <property type="match status" value="1"/>
</dbReference>
<evidence type="ECO:0000256" key="5">
    <source>
        <dbReference type="SAM" id="MobiDB-lite"/>
    </source>
</evidence>
<protein>
    <recommendedName>
        <fullName evidence="6">NAC domain-containing protein</fullName>
    </recommendedName>
</protein>
<evidence type="ECO:0000256" key="3">
    <source>
        <dbReference type="ARBA" id="ARBA00023163"/>
    </source>
</evidence>
<keyword evidence="3" id="KW-0804">Transcription</keyword>
<feature type="compositionally biased region" description="Low complexity" evidence="5">
    <location>
        <begin position="372"/>
        <end position="382"/>
    </location>
</feature>
<gene>
    <name evidence="7" type="ORF">KP509_12G030600</name>
</gene>
<dbReference type="GO" id="GO:0003677">
    <property type="term" value="F:DNA binding"/>
    <property type="evidence" value="ECO:0007669"/>
    <property type="project" value="UniProtKB-KW"/>
</dbReference>
<dbReference type="PANTHER" id="PTHR31744:SF92">
    <property type="entry name" value="NAC DOMAIN-CONTAINING PROTEIN 87"/>
    <property type="match status" value="1"/>
</dbReference>
<dbReference type="InterPro" id="IPR003441">
    <property type="entry name" value="NAC-dom"/>
</dbReference>
<comment type="caution">
    <text evidence="7">The sequence shown here is derived from an EMBL/GenBank/DDBJ whole genome shotgun (WGS) entry which is preliminary data.</text>
</comment>
<dbReference type="FunFam" id="2.170.150.80:FF:000006">
    <property type="entry name" value="NAC domain-containing protein 100-like"/>
    <property type="match status" value="1"/>
</dbReference>
<feature type="compositionally biased region" description="Polar residues" evidence="5">
    <location>
        <begin position="359"/>
        <end position="371"/>
    </location>
</feature>
<feature type="domain" description="NAC" evidence="6">
    <location>
        <begin position="23"/>
        <end position="182"/>
    </location>
</feature>
<keyword evidence="1" id="KW-0805">Transcription regulation</keyword>
<keyword evidence="2" id="KW-0238">DNA-binding</keyword>
<dbReference type="SUPFAM" id="SSF101941">
    <property type="entry name" value="NAC domain"/>
    <property type="match status" value="1"/>
</dbReference>
<keyword evidence="4" id="KW-0539">Nucleus</keyword>
<dbReference type="Proteomes" id="UP000825935">
    <property type="component" value="Chromosome 12"/>
</dbReference>
<name>A0A8T2TKD2_CERRI</name>
<dbReference type="PANTHER" id="PTHR31744">
    <property type="entry name" value="PROTEIN CUP-SHAPED COTYLEDON 2-RELATED"/>
    <property type="match status" value="1"/>
</dbReference>
<reference evidence="7" key="1">
    <citation type="submission" date="2021-08" db="EMBL/GenBank/DDBJ databases">
        <title>WGS assembly of Ceratopteris richardii.</title>
        <authorList>
            <person name="Marchant D.B."/>
            <person name="Chen G."/>
            <person name="Jenkins J."/>
            <person name="Shu S."/>
            <person name="Leebens-Mack J."/>
            <person name="Grimwood J."/>
            <person name="Schmutz J."/>
            <person name="Soltis P."/>
            <person name="Soltis D."/>
            <person name="Chen Z.-H."/>
        </authorList>
    </citation>
    <scope>NUCLEOTIDE SEQUENCE</scope>
    <source>
        <strain evidence="7">Whitten #5841</strain>
        <tissue evidence="7">Leaf</tissue>
    </source>
</reference>
<evidence type="ECO:0000259" key="6">
    <source>
        <dbReference type="PROSITE" id="PS51005"/>
    </source>
</evidence>
<dbReference type="EMBL" id="CM035417">
    <property type="protein sequence ID" value="KAH7422890.1"/>
    <property type="molecule type" value="Genomic_DNA"/>
</dbReference>
<dbReference type="GO" id="GO:0005634">
    <property type="term" value="C:nucleus"/>
    <property type="evidence" value="ECO:0007669"/>
    <property type="project" value="UniProtKB-ARBA"/>
</dbReference>
<evidence type="ECO:0000256" key="2">
    <source>
        <dbReference type="ARBA" id="ARBA00023125"/>
    </source>
</evidence>
<evidence type="ECO:0000313" key="8">
    <source>
        <dbReference type="Proteomes" id="UP000825935"/>
    </source>
</evidence>